<dbReference type="Pfam" id="PF07715">
    <property type="entry name" value="Plug"/>
    <property type="match status" value="1"/>
</dbReference>
<keyword evidence="8 11" id="KW-0472">Membrane</keyword>
<evidence type="ECO:0000259" key="15">
    <source>
        <dbReference type="Pfam" id="PF07715"/>
    </source>
</evidence>
<evidence type="ECO:0000256" key="8">
    <source>
        <dbReference type="ARBA" id="ARBA00023136"/>
    </source>
</evidence>
<dbReference type="PROSITE" id="PS52016">
    <property type="entry name" value="TONB_DEPENDENT_REC_3"/>
    <property type="match status" value="1"/>
</dbReference>
<comment type="caution">
    <text evidence="16">The sequence shown here is derived from an EMBL/GenBank/DDBJ whole genome shotgun (WGS) entry which is preliminary data.</text>
</comment>
<keyword evidence="17" id="KW-1185">Reference proteome</keyword>
<evidence type="ECO:0000256" key="6">
    <source>
        <dbReference type="ARBA" id="ARBA00022729"/>
    </source>
</evidence>
<evidence type="ECO:0000256" key="2">
    <source>
        <dbReference type="ARBA" id="ARBA00008143"/>
    </source>
</evidence>
<dbReference type="GO" id="GO:0044718">
    <property type="term" value="P:siderophore transmembrane transport"/>
    <property type="evidence" value="ECO:0007669"/>
    <property type="project" value="TreeGrafter"/>
</dbReference>
<evidence type="ECO:0000256" key="9">
    <source>
        <dbReference type="ARBA" id="ARBA00023170"/>
    </source>
</evidence>
<protein>
    <recommendedName>
        <fullName evidence="18">TonB-dependent receptor</fullName>
    </recommendedName>
</protein>
<dbReference type="Pfam" id="PF00593">
    <property type="entry name" value="TonB_dep_Rec_b-barrel"/>
    <property type="match status" value="1"/>
</dbReference>
<feature type="chain" id="PRO_5013009620" description="TonB-dependent receptor" evidence="13">
    <location>
        <begin position="22"/>
        <end position="666"/>
    </location>
</feature>
<dbReference type="InterPro" id="IPR037066">
    <property type="entry name" value="Plug_dom_sf"/>
</dbReference>
<keyword evidence="5 11" id="KW-0812">Transmembrane</keyword>
<evidence type="ECO:0000256" key="7">
    <source>
        <dbReference type="ARBA" id="ARBA00023077"/>
    </source>
</evidence>
<reference evidence="16 17" key="1">
    <citation type="submission" date="2017-02" db="EMBL/GenBank/DDBJ databases">
        <title>Pseudoalteromonas ulvae TC14 Genome.</title>
        <authorList>
            <person name="Molmeret M."/>
        </authorList>
    </citation>
    <scope>NUCLEOTIDE SEQUENCE [LARGE SCALE GENOMIC DNA]</scope>
    <source>
        <strain evidence="16">TC14</strain>
    </source>
</reference>
<gene>
    <name evidence="16" type="ORF">B1199_17470</name>
</gene>
<dbReference type="PANTHER" id="PTHR30069:SF29">
    <property type="entry name" value="HEMOGLOBIN AND HEMOGLOBIN-HAPTOGLOBIN-BINDING PROTEIN 1-RELATED"/>
    <property type="match status" value="1"/>
</dbReference>
<evidence type="ECO:0000259" key="14">
    <source>
        <dbReference type="Pfam" id="PF00593"/>
    </source>
</evidence>
<dbReference type="InterPro" id="IPR036942">
    <property type="entry name" value="Beta-barrel_TonB_sf"/>
</dbReference>
<evidence type="ECO:0000256" key="12">
    <source>
        <dbReference type="RuleBase" id="RU003357"/>
    </source>
</evidence>
<dbReference type="InterPro" id="IPR039426">
    <property type="entry name" value="TonB-dep_rcpt-like"/>
</dbReference>
<keyword evidence="6 13" id="KW-0732">Signal</keyword>
<dbReference type="Proteomes" id="UP000194841">
    <property type="component" value="Unassembled WGS sequence"/>
</dbReference>
<dbReference type="GO" id="GO:0009279">
    <property type="term" value="C:cell outer membrane"/>
    <property type="evidence" value="ECO:0007669"/>
    <property type="project" value="UniProtKB-SubCell"/>
</dbReference>
<dbReference type="Gene3D" id="2.170.130.10">
    <property type="entry name" value="TonB-dependent receptor, plug domain"/>
    <property type="match status" value="1"/>
</dbReference>
<dbReference type="AlphaFoldDB" id="A0A244CLF8"/>
<evidence type="ECO:0000256" key="1">
    <source>
        <dbReference type="ARBA" id="ARBA00004571"/>
    </source>
</evidence>
<dbReference type="GO" id="GO:0015344">
    <property type="term" value="F:siderophore uptake transmembrane transporter activity"/>
    <property type="evidence" value="ECO:0007669"/>
    <property type="project" value="TreeGrafter"/>
</dbReference>
<dbReference type="Gene3D" id="2.40.170.20">
    <property type="entry name" value="TonB-dependent receptor, beta-barrel domain"/>
    <property type="match status" value="1"/>
</dbReference>
<evidence type="ECO:0000256" key="4">
    <source>
        <dbReference type="ARBA" id="ARBA00022452"/>
    </source>
</evidence>
<name>A0A244CLF8_PSEDV</name>
<evidence type="ECO:0000313" key="16">
    <source>
        <dbReference type="EMBL" id="OUL56453.1"/>
    </source>
</evidence>
<feature type="domain" description="TonB-dependent receptor plug" evidence="15">
    <location>
        <begin position="53"/>
        <end position="158"/>
    </location>
</feature>
<keyword evidence="9" id="KW-0675">Receptor</keyword>
<evidence type="ECO:0008006" key="18">
    <source>
        <dbReference type="Google" id="ProtNLM"/>
    </source>
</evidence>
<dbReference type="EMBL" id="MWPV01000006">
    <property type="protein sequence ID" value="OUL56453.1"/>
    <property type="molecule type" value="Genomic_DNA"/>
</dbReference>
<evidence type="ECO:0000313" key="17">
    <source>
        <dbReference type="Proteomes" id="UP000194841"/>
    </source>
</evidence>
<evidence type="ECO:0000256" key="10">
    <source>
        <dbReference type="ARBA" id="ARBA00023237"/>
    </source>
</evidence>
<evidence type="ECO:0000256" key="13">
    <source>
        <dbReference type="SAM" id="SignalP"/>
    </source>
</evidence>
<keyword evidence="10 11" id="KW-0998">Cell outer membrane</keyword>
<dbReference type="InterPro" id="IPR012910">
    <property type="entry name" value="Plug_dom"/>
</dbReference>
<evidence type="ECO:0000256" key="11">
    <source>
        <dbReference type="PROSITE-ProRule" id="PRU01360"/>
    </source>
</evidence>
<proteinExistence type="inferred from homology"/>
<dbReference type="RefSeq" id="WP_086745424.1">
    <property type="nucleotide sequence ID" value="NZ_MWPV01000006.1"/>
</dbReference>
<dbReference type="InterPro" id="IPR000531">
    <property type="entry name" value="Beta-barrel_TonB"/>
</dbReference>
<sequence>MRLKPIYTHIAFLLATAPVYASSTNSDLFELPLEDLLNIDVLSPSQTIKKIGQAPNIISVVNAYQIEKMGARTLSDVLKMTPGVQILTRRNGQDMVWIRGIPSGRNSKVMLVIDGVPQREGLIGGWSPDEQVQLNNIERIEVIRGPGSALYGGDAYSGMISIFTKQDVPQATKLSVGVGSYDRQWASFNTGKAGLYGKFILSGRWLDSEGYRQQYDRNGFDSTHRNNVDAKSLSASLINEQWQFGVNYDDYSTEYPHYSSNQYKSQRYQTLSAHLKHAWQFDKLSIENQLYTYRVKRTFERTIFDENNTLDFYSDSDLDTAANGLRSQWNYGFNNDHHAVFGLIYQQRQVGEYHETISLKNSLPTTEYESRIVRNGDYAPSSHNRAVYLQQESYFWQQSLGVTIGARIDDYPEFSSETSPRIAVTYQSSQDWSSKLIWGTAFRAPTFLQQYEVRNDDNVSGNPNLTPEKIETLEAEWVYHFSNNENLSLRGFSSDLSDFIQSVAGNPYDNSLEKQHVPGYEVEWNAKWQASWQYFNRISSSFNYTRVNSDQASLAKDTANWLLFAEDAQFSFYLGLNYLGRRNPSDTYHARVSVPELKEKDNKSSYWTLDSNLSYRPDGHSPWQWTIGVKNLLDKQHYNPTYAPDSYYDVRKEPFSIDVSVNYRFN</sequence>
<dbReference type="SUPFAM" id="SSF56935">
    <property type="entry name" value="Porins"/>
    <property type="match status" value="1"/>
</dbReference>
<feature type="domain" description="TonB-dependent receptor-like beta-barrel" evidence="14">
    <location>
        <begin position="215"/>
        <end position="632"/>
    </location>
</feature>
<organism evidence="16 17">
    <name type="scientific">Pseudoalteromonas ulvae</name>
    <dbReference type="NCBI Taxonomy" id="107327"/>
    <lineage>
        <taxon>Bacteria</taxon>
        <taxon>Pseudomonadati</taxon>
        <taxon>Pseudomonadota</taxon>
        <taxon>Gammaproteobacteria</taxon>
        <taxon>Alteromonadales</taxon>
        <taxon>Pseudoalteromonadaceae</taxon>
        <taxon>Pseudoalteromonas</taxon>
    </lineage>
</organism>
<accession>A0A244CLF8</accession>
<feature type="signal peptide" evidence="13">
    <location>
        <begin position="1"/>
        <end position="21"/>
    </location>
</feature>
<dbReference type="OrthoDB" id="9764669at2"/>
<comment type="subcellular location">
    <subcellularLocation>
        <location evidence="1 11">Cell outer membrane</location>
        <topology evidence="1 11">Multi-pass membrane protein</topology>
    </subcellularLocation>
</comment>
<comment type="similarity">
    <text evidence="2">Belongs to the TonB-dependent receptor family. Hemoglobin/haptoglobin binding protein subfamily.</text>
</comment>
<keyword evidence="3 11" id="KW-0813">Transport</keyword>
<dbReference type="PANTHER" id="PTHR30069">
    <property type="entry name" value="TONB-DEPENDENT OUTER MEMBRANE RECEPTOR"/>
    <property type="match status" value="1"/>
</dbReference>
<keyword evidence="7 12" id="KW-0798">TonB box</keyword>
<evidence type="ECO:0000256" key="3">
    <source>
        <dbReference type="ARBA" id="ARBA00022448"/>
    </source>
</evidence>
<evidence type="ECO:0000256" key="5">
    <source>
        <dbReference type="ARBA" id="ARBA00022692"/>
    </source>
</evidence>
<keyword evidence="4 11" id="KW-1134">Transmembrane beta strand</keyword>